<keyword evidence="3" id="KW-1185">Reference proteome</keyword>
<dbReference type="InterPro" id="IPR000182">
    <property type="entry name" value="GNAT_dom"/>
</dbReference>
<dbReference type="InterPro" id="IPR016181">
    <property type="entry name" value="Acyl_CoA_acyltransferase"/>
</dbReference>
<dbReference type="Proteomes" id="UP000008635">
    <property type="component" value="Chromosome"/>
</dbReference>
<protein>
    <submittedName>
        <fullName evidence="2">GCN5-related N-acetyltransferase</fullName>
    </submittedName>
</protein>
<dbReference type="PROSITE" id="PS51186">
    <property type="entry name" value="GNAT"/>
    <property type="match status" value="1"/>
</dbReference>
<dbReference type="eggNOG" id="COG0456">
    <property type="taxonomic scope" value="Bacteria"/>
</dbReference>
<dbReference type="OrthoDB" id="2380306at2"/>
<dbReference type="CDD" id="cd04301">
    <property type="entry name" value="NAT_SF"/>
    <property type="match status" value="1"/>
</dbReference>
<gene>
    <name evidence="2" type="ordered locus">Deima_1797</name>
</gene>
<name>E8U8Q6_DEIML</name>
<evidence type="ECO:0000313" key="3">
    <source>
        <dbReference type="Proteomes" id="UP000008635"/>
    </source>
</evidence>
<sequence>MTFRSFTPQDRAACLALFDSNTPPFFDSTERALYEDFLHQPEPYFVLEDDTGIVACGGLWLGAHLPEYTAGLSWAMVRRDQHGQGIGAHLLNARLDWLRTHRPDVQQLYIDTSHLTQGYYERHGFRVTDRIENGFAPGMHQIKMTRPL</sequence>
<dbReference type="EMBL" id="CP002454">
    <property type="protein sequence ID" value="ADV67445.1"/>
    <property type="molecule type" value="Genomic_DNA"/>
</dbReference>
<reference evidence="2 3" key="1">
    <citation type="journal article" date="2011" name="Stand. Genomic Sci.">
        <title>Complete genome sequence of Deinococcus maricopensis type strain (LB-34).</title>
        <authorList>
            <person name="Pukall R."/>
            <person name="Zeytun A."/>
            <person name="Lucas S."/>
            <person name="Lapidus A."/>
            <person name="Hammon N."/>
            <person name="Deshpande S."/>
            <person name="Nolan M."/>
            <person name="Cheng J.F."/>
            <person name="Pitluck S."/>
            <person name="Liolios K."/>
            <person name="Pagani I."/>
            <person name="Mikhailova N."/>
            <person name="Ivanova N."/>
            <person name="Mavromatis K."/>
            <person name="Pati A."/>
            <person name="Tapia R."/>
            <person name="Han C."/>
            <person name="Goodwin L."/>
            <person name="Chen A."/>
            <person name="Palaniappan K."/>
            <person name="Land M."/>
            <person name="Hauser L."/>
            <person name="Chang Y.J."/>
            <person name="Jeffries C.D."/>
            <person name="Brambilla E.M."/>
            <person name="Rohde M."/>
            <person name="Goker M."/>
            <person name="Detter J.C."/>
            <person name="Woyke T."/>
            <person name="Bristow J."/>
            <person name="Eisen J.A."/>
            <person name="Markowitz V."/>
            <person name="Hugenholtz P."/>
            <person name="Kyrpides N.C."/>
            <person name="Klenk H.P."/>
        </authorList>
    </citation>
    <scope>NUCLEOTIDE SEQUENCE [LARGE SCALE GENOMIC DNA]</scope>
    <source>
        <strain evidence="3">DSM 21211 / LMG 22137 / NRRL B-23946 / LB-34</strain>
    </source>
</reference>
<reference evidence="3" key="2">
    <citation type="submission" date="2011-01" db="EMBL/GenBank/DDBJ databases">
        <title>The complete genome of Deinococcus maricopensis DSM 21211.</title>
        <authorList>
            <consortium name="US DOE Joint Genome Institute (JGI-PGF)"/>
            <person name="Lucas S."/>
            <person name="Copeland A."/>
            <person name="Lapidus A."/>
            <person name="Goodwin L."/>
            <person name="Pitluck S."/>
            <person name="Kyrpides N."/>
            <person name="Mavromatis K."/>
            <person name="Pagani I."/>
            <person name="Ivanova N."/>
            <person name="Ovchinnikova G."/>
            <person name="Zeytun A."/>
            <person name="Detter J.C."/>
            <person name="Han C."/>
            <person name="Land M."/>
            <person name="Hauser L."/>
            <person name="Markowitz V."/>
            <person name="Cheng J.-F."/>
            <person name="Hugenholtz P."/>
            <person name="Woyke T."/>
            <person name="Wu D."/>
            <person name="Pukall R."/>
            <person name="Gehrich-Schroeter G."/>
            <person name="Brambilla E."/>
            <person name="Klenk H.-P."/>
            <person name="Eisen J.A."/>
        </authorList>
    </citation>
    <scope>NUCLEOTIDE SEQUENCE [LARGE SCALE GENOMIC DNA]</scope>
    <source>
        <strain evidence="3">DSM 21211 / LMG 22137 / NRRL B-23946 / LB-34</strain>
    </source>
</reference>
<dbReference type="STRING" id="709986.Deima_1797"/>
<dbReference type="Pfam" id="PF00583">
    <property type="entry name" value="Acetyltransf_1"/>
    <property type="match status" value="1"/>
</dbReference>
<accession>E8U8Q6</accession>
<dbReference type="SUPFAM" id="SSF55729">
    <property type="entry name" value="Acyl-CoA N-acyltransferases (Nat)"/>
    <property type="match status" value="1"/>
</dbReference>
<dbReference type="HOGENOM" id="CLU_119554_0_0_0"/>
<dbReference type="Gene3D" id="3.40.630.30">
    <property type="match status" value="1"/>
</dbReference>
<evidence type="ECO:0000259" key="1">
    <source>
        <dbReference type="PROSITE" id="PS51186"/>
    </source>
</evidence>
<organism evidence="2 3">
    <name type="scientific">Deinococcus maricopensis (strain DSM 21211 / LMG 22137 / NRRL B-23946 / LB-34)</name>
    <dbReference type="NCBI Taxonomy" id="709986"/>
    <lineage>
        <taxon>Bacteria</taxon>
        <taxon>Thermotogati</taxon>
        <taxon>Deinococcota</taxon>
        <taxon>Deinococci</taxon>
        <taxon>Deinococcales</taxon>
        <taxon>Deinococcaceae</taxon>
        <taxon>Deinococcus</taxon>
    </lineage>
</organism>
<keyword evidence="2" id="KW-0808">Transferase</keyword>
<evidence type="ECO:0000313" key="2">
    <source>
        <dbReference type="EMBL" id="ADV67445.1"/>
    </source>
</evidence>
<dbReference type="GO" id="GO:0016747">
    <property type="term" value="F:acyltransferase activity, transferring groups other than amino-acyl groups"/>
    <property type="evidence" value="ECO:0007669"/>
    <property type="project" value="InterPro"/>
</dbReference>
<feature type="domain" description="N-acetyltransferase" evidence="1">
    <location>
        <begin position="1"/>
        <end position="148"/>
    </location>
</feature>
<dbReference type="KEGG" id="dmr:Deima_1797"/>
<dbReference type="AlphaFoldDB" id="E8U8Q6"/>
<dbReference type="RefSeq" id="WP_013556950.1">
    <property type="nucleotide sequence ID" value="NC_014958.1"/>
</dbReference>
<proteinExistence type="predicted"/>